<evidence type="ECO:0000313" key="2">
    <source>
        <dbReference type="EMBL" id="SVB57945.1"/>
    </source>
</evidence>
<keyword evidence="1" id="KW-0472">Membrane</keyword>
<gene>
    <name evidence="2" type="ORF">METZ01_LOCUS210799</name>
</gene>
<organism evidence="2">
    <name type="scientific">marine metagenome</name>
    <dbReference type="NCBI Taxonomy" id="408172"/>
    <lineage>
        <taxon>unclassified sequences</taxon>
        <taxon>metagenomes</taxon>
        <taxon>ecological metagenomes</taxon>
    </lineage>
</organism>
<evidence type="ECO:0000256" key="1">
    <source>
        <dbReference type="SAM" id="Phobius"/>
    </source>
</evidence>
<protein>
    <submittedName>
        <fullName evidence="2">Uncharacterized protein</fullName>
    </submittedName>
</protein>
<accession>A0A382F5H3</accession>
<dbReference type="EMBL" id="UINC01047983">
    <property type="protein sequence ID" value="SVB57945.1"/>
    <property type="molecule type" value="Genomic_DNA"/>
</dbReference>
<keyword evidence="1" id="KW-0812">Transmembrane</keyword>
<reference evidence="2" key="1">
    <citation type="submission" date="2018-05" db="EMBL/GenBank/DDBJ databases">
        <authorList>
            <person name="Lanie J.A."/>
            <person name="Ng W.-L."/>
            <person name="Kazmierczak K.M."/>
            <person name="Andrzejewski T.M."/>
            <person name="Davidsen T.M."/>
            <person name="Wayne K.J."/>
            <person name="Tettelin H."/>
            <person name="Glass J.I."/>
            <person name="Rusch D."/>
            <person name="Podicherti R."/>
            <person name="Tsui H.-C.T."/>
            <person name="Winkler M.E."/>
        </authorList>
    </citation>
    <scope>NUCLEOTIDE SEQUENCE</scope>
</reference>
<name>A0A382F5H3_9ZZZZ</name>
<feature type="transmembrane region" description="Helical" evidence="1">
    <location>
        <begin position="6"/>
        <end position="27"/>
    </location>
</feature>
<dbReference type="AlphaFoldDB" id="A0A382F5H3"/>
<feature type="non-terminal residue" evidence="2">
    <location>
        <position position="1"/>
    </location>
</feature>
<keyword evidence="1" id="KW-1133">Transmembrane helix</keyword>
<sequence>VTFWTVFFAVVLGLYSVLVICVSIGGFKDIKDMFRNLDKKRQGDDSADVVKRDEDGDHTT</sequence>
<proteinExistence type="predicted"/>